<feature type="transmembrane region" description="Helical" evidence="1">
    <location>
        <begin position="30"/>
        <end position="50"/>
    </location>
</feature>
<dbReference type="Proteomes" id="UP001589906">
    <property type="component" value="Unassembled WGS sequence"/>
</dbReference>
<reference evidence="2 3" key="1">
    <citation type="submission" date="2024-09" db="EMBL/GenBank/DDBJ databases">
        <authorList>
            <person name="Sun Q."/>
            <person name="Mori K."/>
        </authorList>
    </citation>
    <scope>NUCLEOTIDE SEQUENCE [LARGE SCALE GENOMIC DNA]</scope>
    <source>
        <strain evidence="2 3">NCAIM B.02621</strain>
    </source>
</reference>
<dbReference type="RefSeq" id="WP_376836381.1">
    <property type="nucleotide sequence ID" value="NZ_JBHLSW010000007.1"/>
</dbReference>
<sequence>MSKIWTSPLIVAAVVIGVFGIVLLQWTTTIWASSFLLVVAGALALAALRLRKKTPRPSANPAIPWVITAAAVIVILLASRQLNVALIDLGSEGGSDLQSRAEATVAAQLRDPSSAQFRAVEVIEQPDGRSVVCGEVNGKNAYGGYAGFTRFVVDGARVELEPSEVVLTNDGLAASTNFLRLHTEACVRAKLV</sequence>
<keyword evidence="1" id="KW-1133">Transmembrane helix</keyword>
<evidence type="ECO:0000313" key="3">
    <source>
        <dbReference type="Proteomes" id="UP001589906"/>
    </source>
</evidence>
<evidence type="ECO:0000256" key="1">
    <source>
        <dbReference type="SAM" id="Phobius"/>
    </source>
</evidence>
<feature type="transmembrane region" description="Helical" evidence="1">
    <location>
        <begin position="7"/>
        <end position="24"/>
    </location>
</feature>
<accession>A0ABV6R405</accession>
<feature type="transmembrane region" description="Helical" evidence="1">
    <location>
        <begin position="62"/>
        <end position="79"/>
    </location>
</feature>
<comment type="caution">
    <text evidence="2">The sequence shown here is derived from an EMBL/GenBank/DDBJ whole genome shotgun (WGS) entry which is preliminary data.</text>
</comment>
<keyword evidence="1" id="KW-0812">Transmembrane</keyword>
<dbReference type="EMBL" id="JBHLSW010000007">
    <property type="protein sequence ID" value="MFC0634344.1"/>
    <property type="molecule type" value="Genomic_DNA"/>
</dbReference>
<name>A0ABV6R405_9CAUL</name>
<proteinExistence type="predicted"/>
<keyword evidence="3" id="KW-1185">Reference proteome</keyword>
<protein>
    <recommendedName>
        <fullName evidence="4">DUF4131 domain-containing protein</fullName>
    </recommendedName>
</protein>
<evidence type="ECO:0008006" key="4">
    <source>
        <dbReference type="Google" id="ProtNLM"/>
    </source>
</evidence>
<evidence type="ECO:0000313" key="2">
    <source>
        <dbReference type="EMBL" id="MFC0634344.1"/>
    </source>
</evidence>
<organism evidence="2 3">
    <name type="scientific">Brevundimonas balnearis</name>
    <dbReference type="NCBI Taxonomy" id="1572858"/>
    <lineage>
        <taxon>Bacteria</taxon>
        <taxon>Pseudomonadati</taxon>
        <taxon>Pseudomonadota</taxon>
        <taxon>Alphaproteobacteria</taxon>
        <taxon>Caulobacterales</taxon>
        <taxon>Caulobacteraceae</taxon>
        <taxon>Brevundimonas</taxon>
    </lineage>
</organism>
<gene>
    <name evidence="2" type="ORF">ACFFGE_10705</name>
</gene>
<keyword evidence="1" id="KW-0472">Membrane</keyword>